<evidence type="ECO:0000313" key="2">
    <source>
        <dbReference type="EMBL" id="KAJ1720607.1"/>
    </source>
</evidence>
<organism evidence="2 3">
    <name type="scientific">Coemansia biformis</name>
    <dbReference type="NCBI Taxonomy" id="1286918"/>
    <lineage>
        <taxon>Eukaryota</taxon>
        <taxon>Fungi</taxon>
        <taxon>Fungi incertae sedis</taxon>
        <taxon>Zoopagomycota</taxon>
        <taxon>Kickxellomycotina</taxon>
        <taxon>Kickxellomycetes</taxon>
        <taxon>Kickxellales</taxon>
        <taxon>Kickxellaceae</taxon>
        <taxon>Coemansia</taxon>
    </lineage>
</organism>
<dbReference type="InterPro" id="IPR048263">
    <property type="entry name" value="Arb2"/>
</dbReference>
<dbReference type="OrthoDB" id="421951at2759"/>
<name>A0A9W7XX59_9FUNG</name>
<evidence type="ECO:0000313" key="3">
    <source>
        <dbReference type="Proteomes" id="UP001143981"/>
    </source>
</evidence>
<dbReference type="GO" id="GO:0005634">
    <property type="term" value="C:nucleus"/>
    <property type="evidence" value="ECO:0007669"/>
    <property type="project" value="TreeGrafter"/>
</dbReference>
<sequence>MFIRPKKPAPEPYVRSTLADLGYRIDPEDGKVRSIATGDMYDSGADKRRAAELYQSLAHPASREVYQIMVEGDLRMEPVAVPSSDQPHTSIYATPGALAKDKLVVIVVGHGTCGGVWASNVLLKSGIREGSVIDY</sequence>
<feature type="domain" description="Arb2" evidence="1">
    <location>
        <begin position="16"/>
        <end position="135"/>
    </location>
</feature>
<accession>A0A9W7XX59</accession>
<dbReference type="Proteomes" id="UP001143981">
    <property type="component" value="Unassembled WGS sequence"/>
</dbReference>
<dbReference type="PANTHER" id="PTHR21357:SF4">
    <property type="entry name" value="FAM172 FAMILY PROTEIN HOMOLOG CG10038"/>
    <property type="match status" value="1"/>
</dbReference>
<dbReference type="PANTHER" id="PTHR21357">
    <property type="entry name" value="FAM172 FAMILY PROTEIN HOMOLOG CG10038"/>
    <property type="match status" value="1"/>
</dbReference>
<keyword evidence="3" id="KW-1185">Reference proteome</keyword>
<gene>
    <name evidence="2" type="ORF">LPJ61_006138</name>
</gene>
<dbReference type="InterPro" id="IPR053858">
    <property type="entry name" value="Arb2_dom"/>
</dbReference>
<feature type="non-terminal residue" evidence="2">
    <location>
        <position position="135"/>
    </location>
</feature>
<dbReference type="GO" id="GO:0031048">
    <property type="term" value="P:regulatory ncRNA-mediated heterochromatin formation"/>
    <property type="evidence" value="ECO:0007669"/>
    <property type="project" value="TreeGrafter"/>
</dbReference>
<comment type="caution">
    <text evidence="2">The sequence shown here is derived from an EMBL/GenBank/DDBJ whole genome shotgun (WGS) entry which is preliminary data.</text>
</comment>
<protein>
    <recommendedName>
        <fullName evidence="1">Arb2 domain-containing protein</fullName>
    </recommendedName>
</protein>
<proteinExistence type="predicted"/>
<reference evidence="2" key="1">
    <citation type="submission" date="2022-07" db="EMBL/GenBank/DDBJ databases">
        <title>Phylogenomic reconstructions and comparative analyses of Kickxellomycotina fungi.</title>
        <authorList>
            <person name="Reynolds N.K."/>
            <person name="Stajich J.E."/>
            <person name="Barry K."/>
            <person name="Grigoriev I.V."/>
            <person name="Crous P."/>
            <person name="Smith M.E."/>
        </authorList>
    </citation>
    <scope>NUCLEOTIDE SEQUENCE</scope>
    <source>
        <strain evidence="2">BCRC 34381</strain>
    </source>
</reference>
<dbReference type="AlphaFoldDB" id="A0A9W7XX59"/>
<evidence type="ECO:0000259" key="1">
    <source>
        <dbReference type="Pfam" id="PF22749"/>
    </source>
</evidence>
<dbReference type="Pfam" id="PF22749">
    <property type="entry name" value="Arb2"/>
    <property type="match status" value="1"/>
</dbReference>
<dbReference type="EMBL" id="JANBOI010002641">
    <property type="protein sequence ID" value="KAJ1720607.1"/>
    <property type="molecule type" value="Genomic_DNA"/>
</dbReference>
<dbReference type="GO" id="GO:0035197">
    <property type="term" value="F:siRNA binding"/>
    <property type="evidence" value="ECO:0007669"/>
    <property type="project" value="TreeGrafter"/>
</dbReference>